<organism evidence="2 3">
    <name type="scientific">Durusdinium trenchii</name>
    <dbReference type="NCBI Taxonomy" id="1381693"/>
    <lineage>
        <taxon>Eukaryota</taxon>
        <taxon>Sar</taxon>
        <taxon>Alveolata</taxon>
        <taxon>Dinophyceae</taxon>
        <taxon>Suessiales</taxon>
        <taxon>Symbiodiniaceae</taxon>
        <taxon>Durusdinium</taxon>
    </lineage>
</organism>
<feature type="compositionally biased region" description="Low complexity" evidence="1">
    <location>
        <begin position="204"/>
        <end position="221"/>
    </location>
</feature>
<dbReference type="EMBL" id="CAXAMN010015814">
    <property type="protein sequence ID" value="CAK9046702.1"/>
    <property type="molecule type" value="Genomic_DNA"/>
</dbReference>
<accession>A0ABP0M7K7</accession>
<feature type="compositionally biased region" description="Basic residues" evidence="1">
    <location>
        <begin position="194"/>
        <end position="203"/>
    </location>
</feature>
<reference evidence="2 3" key="1">
    <citation type="submission" date="2024-02" db="EMBL/GenBank/DDBJ databases">
        <authorList>
            <person name="Chen Y."/>
            <person name="Shah S."/>
            <person name="Dougan E. K."/>
            <person name="Thang M."/>
            <person name="Chan C."/>
        </authorList>
    </citation>
    <scope>NUCLEOTIDE SEQUENCE [LARGE SCALE GENOMIC DNA]</scope>
</reference>
<proteinExistence type="predicted"/>
<name>A0ABP0M7K7_9DINO</name>
<comment type="caution">
    <text evidence="2">The sequence shown here is derived from an EMBL/GenBank/DDBJ whole genome shotgun (WGS) entry which is preliminary data.</text>
</comment>
<evidence type="ECO:0000313" key="2">
    <source>
        <dbReference type="EMBL" id="CAK9046702.1"/>
    </source>
</evidence>
<protein>
    <submittedName>
        <fullName evidence="2">Uncharacterized protein</fullName>
    </submittedName>
</protein>
<dbReference type="Proteomes" id="UP001642484">
    <property type="component" value="Unassembled WGS sequence"/>
</dbReference>
<feature type="compositionally biased region" description="Basic residues" evidence="1">
    <location>
        <begin position="222"/>
        <end position="234"/>
    </location>
</feature>
<evidence type="ECO:0000256" key="1">
    <source>
        <dbReference type="SAM" id="MobiDB-lite"/>
    </source>
</evidence>
<gene>
    <name evidence="2" type="ORF">CCMP2556_LOCUS24246</name>
</gene>
<evidence type="ECO:0000313" key="3">
    <source>
        <dbReference type="Proteomes" id="UP001642484"/>
    </source>
</evidence>
<keyword evidence="3" id="KW-1185">Reference proteome</keyword>
<sequence length="243" mass="26596">MFPESAWSTFLSGVELLSVFSDAPHNPSAMTPRPGKVEVPIAGEVISRRPKGAASRAHHKAIAKDDGEGVTREVQKVVRLDGPAKINWLCKALPLLRRRSMTSAQFLDIVCNNRFAANIDDVMPWGTQMISMLRQELDDLQPQQVHQLQQSDLWSRFADSDDERALVTATSSAAPGRAAAFKAAAKAAKEKKADSKKKKKRKSSSSAPRKAREPSSSSASAKRSKAKEKLRRRSSSSSSSSQR</sequence>
<feature type="region of interest" description="Disordered" evidence="1">
    <location>
        <begin position="181"/>
        <end position="243"/>
    </location>
</feature>